<feature type="compositionally biased region" description="Polar residues" evidence="1">
    <location>
        <begin position="335"/>
        <end position="345"/>
    </location>
</feature>
<evidence type="ECO:0000313" key="2">
    <source>
        <dbReference type="EMBL" id="KAH7375695.1"/>
    </source>
</evidence>
<feature type="compositionally biased region" description="Basic residues" evidence="1">
    <location>
        <begin position="541"/>
        <end position="554"/>
    </location>
</feature>
<feature type="region of interest" description="Disordered" evidence="1">
    <location>
        <begin position="909"/>
        <end position="950"/>
    </location>
</feature>
<dbReference type="GO" id="GO:0042393">
    <property type="term" value="F:histone binding"/>
    <property type="evidence" value="ECO:0007669"/>
    <property type="project" value="InterPro"/>
</dbReference>
<organism evidence="2 3">
    <name type="scientific">Plectosphaerella cucumerina</name>
    <dbReference type="NCBI Taxonomy" id="40658"/>
    <lineage>
        <taxon>Eukaryota</taxon>
        <taxon>Fungi</taxon>
        <taxon>Dikarya</taxon>
        <taxon>Ascomycota</taxon>
        <taxon>Pezizomycotina</taxon>
        <taxon>Sordariomycetes</taxon>
        <taxon>Hypocreomycetidae</taxon>
        <taxon>Glomerellales</taxon>
        <taxon>Plectosphaerellaceae</taxon>
        <taxon>Plectosphaerella</taxon>
    </lineage>
</organism>
<feature type="region of interest" description="Disordered" evidence="1">
    <location>
        <begin position="284"/>
        <end position="303"/>
    </location>
</feature>
<feature type="region of interest" description="Disordered" evidence="1">
    <location>
        <begin position="1"/>
        <end position="26"/>
    </location>
</feature>
<dbReference type="Proteomes" id="UP000813385">
    <property type="component" value="Unassembled WGS sequence"/>
</dbReference>
<dbReference type="PANTHER" id="PTHR15992">
    <property type="entry name" value="HOLLIDAY JUNCTION RECOGNITION PROTEIN"/>
    <property type="match status" value="1"/>
</dbReference>
<comment type="caution">
    <text evidence="2">The sequence shown here is derived from an EMBL/GenBank/DDBJ whole genome shotgun (WGS) entry which is preliminary data.</text>
</comment>
<evidence type="ECO:0000256" key="1">
    <source>
        <dbReference type="SAM" id="MobiDB-lite"/>
    </source>
</evidence>
<protein>
    <recommendedName>
        <fullName evidence="4">Centromere protein Scm3</fullName>
    </recommendedName>
</protein>
<dbReference type="EMBL" id="JAGPXD010000001">
    <property type="protein sequence ID" value="KAH7375695.1"/>
    <property type="molecule type" value="Genomic_DNA"/>
</dbReference>
<dbReference type="GO" id="GO:0005634">
    <property type="term" value="C:nucleus"/>
    <property type="evidence" value="ECO:0007669"/>
    <property type="project" value="InterPro"/>
</dbReference>
<reference evidence="2" key="1">
    <citation type="journal article" date="2021" name="Nat. Commun.">
        <title>Genetic determinants of endophytism in the Arabidopsis root mycobiome.</title>
        <authorList>
            <person name="Mesny F."/>
            <person name="Miyauchi S."/>
            <person name="Thiergart T."/>
            <person name="Pickel B."/>
            <person name="Atanasova L."/>
            <person name="Karlsson M."/>
            <person name="Huettel B."/>
            <person name="Barry K.W."/>
            <person name="Haridas S."/>
            <person name="Chen C."/>
            <person name="Bauer D."/>
            <person name="Andreopoulos W."/>
            <person name="Pangilinan J."/>
            <person name="LaButti K."/>
            <person name="Riley R."/>
            <person name="Lipzen A."/>
            <person name="Clum A."/>
            <person name="Drula E."/>
            <person name="Henrissat B."/>
            <person name="Kohler A."/>
            <person name="Grigoriev I.V."/>
            <person name="Martin F.M."/>
            <person name="Hacquard S."/>
        </authorList>
    </citation>
    <scope>NUCLEOTIDE SEQUENCE</scope>
    <source>
        <strain evidence="2">MPI-CAGE-AT-0016</strain>
    </source>
</reference>
<feature type="compositionally biased region" description="Acidic residues" evidence="1">
    <location>
        <begin position="602"/>
        <end position="614"/>
    </location>
</feature>
<gene>
    <name evidence="2" type="ORF">B0T11DRAFT_270799</name>
</gene>
<feature type="region of interest" description="Disordered" evidence="1">
    <location>
        <begin position="326"/>
        <end position="680"/>
    </location>
</feature>
<feature type="region of interest" description="Disordered" evidence="1">
    <location>
        <begin position="799"/>
        <end position="850"/>
    </location>
</feature>
<accession>A0A8K0XA29</accession>
<feature type="compositionally biased region" description="Basic and acidic residues" evidence="1">
    <location>
        <begin position="405"/>
        <end position="414"/>
    </location>
</feature>
<dbReference type="PANTHER" id="PTHR15992:SF5">
    <property type="entry name" value="HOLLIDAY JUNCTION RECOGNITION PROTEIN"/>
    <property type="match status" value="1"/>
</dbReference>
<dbReference type="InterPro" id="IPR018465">
    <property type="entry name" value="Scm3/HJURP"/>
</dbReference>
<evidence type="ECO:0000313" key="3">
    <source>
        <dbReference type="Proteomes" id="UP000813385"/>
    </source>
</evidence>
<dbReference type="OrthoDB" id="2420608at2759"/>
<feature type="compositionally biased region" description="Polar residues" evidence="1">
    <location>
        <begin position="473"/>
        <end position="483"/>
    </location>
</feature>
<keyword evidence="3" id="KW-1185">Reference proteome</keyword>
<feature type="region of interest" description="Disordered" evidence="1">
    <location>
        <begin position="89"/>
        <end position="178"/>
    </location>
</feature>
<dbReference type="Pfam" id="PF10384">
    <property type="entry name" value="Scm3"/>
    <property type="match status" value="1"/>
</dbReference>
<feature type="compositionally biased region" description="Basic and acidic residues" evidence="1">
    <location>
        <begin position="531"/>
        <end position="540"/>
    </location>
</feature>
<feature type="compositionally biased region" description="Acidic residues" evidence="1">
    <location>
        <begin position="118"/>
        <end position="147"/>
    </location>
</feature>
<feature type="region of interest" description="Disordered" evidence="1">
    <location>
        <begin position="713"/>
        <end position="784"/>
    </location>
</feature>
<feature type="compositionally biased region" description="Polar residues" evidence="1">
    <location>
        <begin position="154"/>
        <end position="168"/>
    </location>
</feature>
<sequence>MEPLAKRPRMGVQSHLTNFLSDDDDDELNFDPEEISQRRDPGYQLQQERGLAVNRLKSTFEHIFEKYERDFSDIGDEIDLRTGEIVVNNGHLHSMRNEKDVGDDADEDEGMLLSELYGSDEDEDGADDDEGDEGNEEVEQLDEDAEEDRILQGRSATTHQAQEAQSASRKALSVSRNVPVPTPIRLATQNRLASLSHSRYTPLKPSPLSSGAWEVDESLLDPAWRAPPLVQASLPAMRTPARDDSLYQLPATNGAHSVWASGSSNMEWPSGGYVPRARGTLVSSSPTRRLMPAPPEVDDEDEILMGGPAKTTVRRSGFASSVAITEVKKPAPESSPLSQKKSVPNKQHKNRVASGRQRKPALLKTPRTPDSTRKEPSSKPHQTLIVAIPFRKPPTPDSLTLVDDTSPRSDRARGDSAIPVPEPAAPSSPARSPGIETDAPIQDAHQPLSVPLASPRQQTPPLLPETAAAAPERNSSNTEQETQQPPPVELFSRNEIDPSYEFSDEDDLPPRKPIEAMASVLSESVPAVELDMPRETEPTLKRKRGRPKGWKKQKQPQSEDPLPPAIEARSPSRPLRLPTEEQLHLPAKATIQDSKENQSFAEYEELPELEDMPDIQEFLNAEELPDVLDLPDAQDLAPLEDLLPPFDNPEAEAEARSQDAGPSKAVEEPDTTIASNKPLRNLALIAPIEADIPSPVRSDDSLGLALDAIIASQGLFDESDRNPDSSPAKPTEESPTRPDPAPRSSTRKRRRSVHFLEGQLRGDHNKTRIVSTPPLRKGSSQHEETNLPAVQELSSLPEEMVPEPPTEMSDVHDLTSAPDQPPQSPAGGMFSARRARRRKGASLSSSPAPVISPVMKKPAVRRPAFKRLAVKEPILKRRSLLSIALADSDDEDPLNAMSLLTAWTAGASWSPRGAASTPPGSNKRAGGDSTRKRIAREGFGGLSTPTKRTGILAAGSPSGSVIYTPGGHARRCGVDGFRCDRDFCFTCLDG</sequence>
<evidence type="ECO:0008006" key="4">
    <source>
        <dbReference type="Google" id="ProtNLM"/>
    </source>
</evidence>
<dbReference type="InterPro" id="IPR009072">
    <property type="entry name" value="Histone-fold"/>
</dbReference>
<proteinExistence type="predicted"/>
<feature type="compositionally biased region" description="Basic residues" evidence="1">
    <location>
        <begin position="346"/>
        <end position="361"/>
    </location>
</feature>
<dbReference type="GO" id="GO:0046982">
    <property type="term" value="F:protein heterodimerization activity"/>
    <property type="evidence" value="ECO:0007669"/>
    <property type="project" value="InterPro"/>
</dbReference>
<dbReference type="AlphaFoldDB" id="A0A8K0XA29"/>
<dbReference type="Gene3D" id="1.10.20.10">
    <property type="entry name" value="Histone, subunit A"/>
    <property type="match status" value="1"/>
</dbReference>
<feature type="compositionally biased region" description="Low complexity" evidence="1">
    <location>
        <begin position="627"/>
        <end position="645"/>
    </location>
</feature>
<name>A0A8K0XA29_9PEZI</name>